<reference evidence="1 2" key="1">
    <citation type="submission" date="2019-09" db="EMBL/GenBank/DDBJ databases">
        <title>Gimesia benthica sp. nov., a novel bacterium isolated from deep-sea water of the Northwest Indian Ocean.</title>
        <authorList>
            <person name="Dai X."/>
        </authorList>
    </citation>
    <scope>NUCLEOTIDE SEQUENCE [LARGE SCALE GENOMIC DNA]</scope>
    <source>
        <strain evidence="1 2">E7</strain>
    </source>
</reference>
<evidence type="ECO:0000313" key="2">
    <source>
        <dbReference type="Proteomes" id="UP000427281"/>
    </source>
</evidence>
<name>A0A6I6ADN6_9PLAN</name>
<evidence type="ECO:0000313" key="1">
    <source>
        <dbReference type="EMBL" id="QGQ23089.1"/>
    </source>
</evidence>
<organism evidence="1 2">
    <name type="scientific">Gimesia benthica</name>
    <dbReference type="NCBI Taxonomy" id="2608982"/>
    <lineage>
        <taxon>Bacteria</taxon>
        <taxon>Pseudomonadati</taxon>
        <taxon>Planctomycetota</taxon>
        <taxon>Planctomycetia</taxon>
        <taxon>Planctomycetales</taxon>
        <taxon>Planctomycetaceae</taxon>
        <taxon>Gimesia</taxon>
    </lineage>
</organism>
<dbReference type="RefSeq" id="WP_155364085.1">
    <property type="nucleotide sequence ID" value="NZ_CP043930.1"/>
</dbReference>
<dbReference type="AlphaFoldDB" id="A0A6I6ADN6"/>
<dbReference type="EMBL" id="CP043930">
    <property type="protein sequence ID" value="QGQ23089.1"/>
    <property type="molecule type" value="Genomic_DNA"/>
</dbReference>
<protein>
    <submittedName>
        <fullName evidence="1">Uncharacterized protein</fullName>
    </submittedName>
</protein>
<gene>
    <name evidence="1" type="ORF">F1728_10580</name>
</gene>
<keyword evidence="2" id="KW-1185">Reference proteome</keyword>
<accession>A0A6I6ADN6</accession>
<dbReference type="Proteomes" id="UP000427281">
    <property type="component" value="Chromosome"/>
</dbReference>
<proteinExistence type="predicted"/>
<dbReference type="KEGG" id="gim:F1728_10580"/>
<sequence>MALNRKHSRRIVVDEENYRFKVSTTSIDKDGNYRLNVTVQREAGGARLEVCGLLTRDYWLDISDPGDKDSADYPVITPKHVRFIIEQARQQGWQALEPGPTFVLELENQMLFYF</sequence>